<keyword evidence="9" id="KW-1185">Reference proteome</keyword>
<proteinExistence type="predicted"/>
<dbReference type="EMBL" id="BTFZ01000002">
    <property type="protein sequence ID" value="GMM33744.1"/>
    <property type="molecule type" value="Genomic_DNA"/>
</dbReference>
<feature type="compositionally biased region" description="Basic and acidic residues" evidence="7">
    <location>
        <begin position="55"/>
        <end position="74"/>
    </location>
</feature>
<evidence type="ECO:0000256" key="7">
    <source>
        <dbReference type="SAM" id="MobiDB-lite"/>
    </source>
</evidence>
<evidence type="ECO:0000256" key="6">
    <source>
        <dbReference type="ARBA" id="ARBA00023242"/>
    </source>
</evidence>
<dbReference type="GO" id="GO:0000055">
    <property type="term" value="P:ribosomal large subunit export from nucleus"/>
    <property type="evidence" value="ECO:0007669"/>
    <property type="project" value="TreeGrafter"/>
</dbReference>
<comment type="caution">
    <text evidence="8">The sequence shown here is derived from an EMBL/GenBank/DDBJ whole genome shotgun (WGS) entry which is preliminary data.</text>
</comment>
<sequence>MGKREISKHSRAARRAQVEDSEVAELSKLPRSSGKADIANFIVRTANKNEELLQKKLEKKEARKKDTSKTRKLGEGGIMKSNNVKVKRAISFGGKLSAKIEKSINKGLNIQRRKMTWDQLDEEMRKESKPQKSTKTSSKPDQEIETYSDIESDEETKPEKAPVNSFALLPEETEA</sequence>
<feature type="compositionally biased region" description="Acidic residues" evidence="7">
    <location>
        <begin position="143"/>
        <end position="154"/>
    </location>
</feature>
<feature type="region of interest" description="Disordered" evidence="7">
    <location>
        <begin position="1"/>
        <end position="32"/>
    </location>
</feature>
<keyword evidence="6" id="KW-0539">Nucleus</keyword>
<comment type="subcellular location">
    <subcellularLocation>
        <location evidence="2">Cytoplasm</location>
    </subcellularLocation>
    <subcellularLocation>
        <location evidence="1">Nucleus</location>
    </subcellularLocation>
</comment>
<feature type="region of interest" description="Disordered" evidence="7">
    <location>
        <begin position="55"/>
        <end position="79"/>
    </location>
</feature>
<evidence type="ECO:0000256" key="1">
    <source>
        <dbReference type="ARBA" id="ARBA00004123"/>
    </source>
</evidence>
<evidence type="ECO:0000313" key="8">
    <source>
        <dbReference type="EMBL" id="GMM33744.1"/>
    </source>
</evidence>
<evidence type="ECO:0000256" key="3">
    <source>
        <dbReference type="ARBA" id="ARBA00022448"/>
    </source>
</evidence>
<dbReference type="GO" id="GO:0005737">
    <property type="term" value="C:cytoplasm"/>
    <property type="evidence" value="ECO:0007669"/>
    <property type="project" value="UniProtKB-SubCell"/>
</dbReference>
<dbReference type="Pfam" id="PF09135">
    <property type="entry name" value="Alb1"/>
    <property type="match status" value="1"/>
</dbReference>
<dbReference type="GO" id="GO:0005730">
    <property type="term" value="C:nucleolus"/>
    <property type="evidence" value="ECO:0007669"/>
    <property type="project" value="TreeGrafter"/>
</dbReference>
<dbReference type="PANTHER" id="PTHR28280">
    <property type="entry name" value="SHUTTLING PRE-60S FACTOR ECM1"/>
    <property type="match status" value="1"/>
</dbReference>
<keyword evidence="4" id="KW-0963">Cytoplasm</keyword>
<dbReference type="InterPro" id="IPR022784">
    <property type="entry name" value="Ribosome_bgen_Alb1"/>
</dbReference>
<reference evidence="8 9" key="1">
    <citation type="journal article" date="2023" name="Elife">
        <title>Identification of key yeast species and microbe-microbe interactions impacting larval growth of Drosophila in the wild.</title>
        <authorList>
            <person name="Mure A."/>
            <person name="Sugiura Y."/>
            <person name="Maeda R."/>
            <person name="Honda K."/>
            <person name="Sakurai N."/>
            <person name="Takahashi Y."/>
            <person name="Watada M."/>
            <person name="Katoh T."/>
            <person name="Gotoh A."/>
            <person name="Gotoh Y."/>
            <person name="Taniguchi I."/>
            <person name="Nakamura K."/>
            <person name="Hayashi T."/>
            <person name="Katayama T."/>
            <person name="Uemura T."/>
            <person name="Hattori Y."/>
        </authorList>
    </citation>
    <scope>NUCLEOTIDE SEQUENCE [LARGE SCALE GENOMIC DNA]</scope>
    <source>
        <strain evidence="8 9">SC-9</strain>
    </source>
</reference>
<dbReference type="RefSeq" id="XP_064850744.1">
    <property type="nucleotide sequence ID" value="XM_064994672.1"/>
</dbReference>
<evidence type="ECO:0000256" key="5">
    <source>
        <dbReference type="ARBA" id="ARBA00022517"/>
    </source>
</evidence>
<dbReference type="InterPro" id="IPR053278">
    <property type="entry name" value="Pre-60S_factor_ECM1"/>
</dbReference>
<gene>
    <name evidence="8" type="ORF">DASC09_010690</name>
</gene>
<dbReference type="AlphaFoldDB" id="A0AAV5QG94"/>
<dbReference type="PANTHER" id="PTHR28280:SF1">
    <property type="entry name" value="SHUTTLING PRE-60S FACTOR ECM1"/>
    <property type="match status" value="1"/>
</dbReference>
<evidence type="ECO:0000313" key="9">
    <source>
        <dbReference type="Proteomes" id="UP001360560"/>
    </source>
</evidence>
<dbReference type="GeneID" id="90071723"/>
<evidence type="ECO:0000256" key="4">
    <source>
        <dbReference type="ARBA" id="ARBA00022490"/>
    </source>
</evidence>
<protein>
    <submittedName>
        <fullName evidence="8">Ecm1 protein</fullName>
    </submittedName>
</protein>
<keyword evidence="3" id="KW-0813">Transport</keyword>
<dbReference type="Proteomes" id="UP001360560">
    <property type="component" value="Unassembled WGS sequence"/>
</dbReference>
<dbReference type="GO" id="GO:0030687">
    <property type="term" value="C:preribosome, large subunit precursor"/>
    <property type="evidence" value="ECO:0007669"/>
    <property type="project" value="TreeGrafter"/>
</dbReference>
<evidence type="ECO:0000256" key="2">
    <source>
        <dbReference type="ARBA" id="ARBA00004496"/>
    </source>
</evidence>
<keyword evidence="5" id="KW-0690">Ribosome biogenesis</keyword>
<accession>A0AAV5QG94</accession>
<name>A0AAV5QG94_9ASCO</name>
<feature type="region of interest" description="Disordered" evidence="7">
    <location>
        <begin position="105"/>
        <end position="175"/>
    </location>
</feature>
<organism evidence="8 9">
    <name type="scientific">Saccharomycopsis crataegensis</name>
    <dbReference type="NCBI Taxonomy" id="43959"/>
    <lineage>
        <taxon>Eukaryota</taxon>
        <taxon>Fungi</taxon>
        <taxon>Dikarya</taxon>
        <taxon>Ascomycota</taxon>
        <taxon>Saccharomycotina</taxon>
        <taxon>Saccharomycetes</taxon>
        <taxon>Saccharomycopsidaceae</taxon>
        <taxon>Saccharomycopsis</taxon>
    </lineage>
</organism>